<dbReference type="Gene3D" id="1.10.10.60">
    <property type="entry name" value="Homeodomain-like"/>
    <property type="match status" value="1"/>
</dbReference>
<dbReference type="InterPro" id="IPR017930">
    <property type="entry name" value="Myb_dom"/>
</dbReference>
<dbReference type="InterPro" id="IPR009057">
    <property type="entry name" value="Homeodomain-like_sf"/>
</dbReference>
<evidence type="ECO:0000313" key="3">
    <source>
        <dbReference type="Proteomes" id="UP001164803"/>
    </source>
</evidence>
<dbReference type="SMART" id="SM00717">
    <property type="entry name" value="SANT"/>
    <property type="match status" value="2"/>
</dbReference>
<proteinExistence type="predicted"/>
<evidence type="ECO:0000259" key="1">
    <source>
        <dbReference type="PROSITE" id="PS51294"/>
    </source>
</evidence>
<dbReference type="RefSeq" id="WP_268041815.1">
    <property type="nucleotide sequence ID" value="NZ_CP104064.1"/>
</dbReference>
<gene>
    <name evidence="2" type="ORF">NZD86_11840</name>
</gene>
<protein>
    <submittedName>
        <fullName evidence="2">SANT/Myb-like DNA-binding domain-containing protein</fullName>
    </submittedName>
</protein>
<feature type="domain" description="HTH myb-type" evidence="1">
    <location>
        <begin position="147"/>
        <end position="195"/>
    </location>
</feature>
<reference evidence="2" key="1">
    <citation type="submission" date="2022-08" db="EMBL/GenBank/DDBJ databases">
        <title>Alicyclobacillus dauci DSM2870, complete genome.</title>
        <authorList>
            <person name="Wang Q."/>
            <person name="Cai R."/>
            <person name="Wang Z."/>
        </authorList>
    </citation>
    <scope>NUCLEOTIDE SEQUENCE</scope>
    <source>
        <strain evidence="2">DSM 28700</strain>
    </source>
</reference>
<dbReference type="SUPFAM" id="SSF46689">
    <property type="entry name" value="Homeodomain-like"/>
    <property type="match status" value="1"/>
</dbReference>
<sequence length="256" mass="29938">MGIKPNWTADEVEYLEDKWGQLSIKGIANRLGRSVQAVKLKAGKLGLGDNRTCVDGITLSQLSVELKTYYGILREWVREHDFPAKPRVLAESRTCLVIRYQDFWKWAESHKHIVNLSRLEPNILGPEPEWAKEKRELDKRSYEKRFKRPWTAQEDMKLRSLVNAHRYDYPTVAKELGRSEAAIKRRLYDLGIKAQPIRRDRHVKYTKAEVQQLVDMYHKGYGYNTMAEKLGKSALGIRGKLERMGYKFKRMEAVNK</sequence>
<dbReference type="InterPro" id="IPR001005">
    <property type="entry name" value="SANT/Myb"/>
</dbReference>
<dbReference type="PROSITE" id="PS51294">
    <property type="entry name" value="HTH_MYB"/>
    <property type="match status" value="1"/>
</dbReference>
<accession>A0ABY6YX48</accession>
<dbReference type="Proteomes" id="UP001164803">
    <property type="component" value="Chromosome"/>
</dbReference>
<evidence type="ECO:0000313" key="2">
    <source>
        <dbReference type="EMBL" id="WAH35020.1"/>
    </source>
</evidence>
<dbReference type="Pfam" id="PF00249">
    <property type="entry name" value="Myb_DNA-binding"/>
    <property type="match status" value="1"/>
</dbReference>
<organism evidence="2 3">
    <name type="scientific">Alicyclobacillus dauci</name>
    <dbReference type="NCBI Taxonomy" id="1475485"/>
    <lineage>
        <taxon>Bacteria</taxon>
        <taxon>Bacillati</taxon>
        <taxon>Bacillota</taxon>
        <taxon>Bacilli</taxon>
        <taxon>Bacillales</taxon>
        <taxon>Alicyclobacillaceae</taxon>
        <taxon>Alicyclobacillus</taxon>
    </lineage>
</organism>
<keyword evidence="3" id="KW-1185">Reference proteome</keyword>
<name>A0ABY6YX48_9BACL</name>
<dbReference type="EMBL" id="CP104064">
    <property type="protein sequence ID" value="WAH35020.1"/>
    <property type="molecule type" value="Genomic_DNA"/>
</dbReference>